<dbReference type="SUPFAM" id="SSF103473">
    <property type="entry name" value="MFS general substrate transporter"/>
    <property type="match status" value="1"/>
</dbReference>
<feature type="transmembrane region" description="Helical" evidence="5">
    <location>
        <begin position="149"/>
        <end position="167"/>
    </location>
</feature>
<dbReference type="PROSITE" id="PS50850">
    <property type="entry name" value="MFS"/>
    <property type="match status" value="1"/>
</dbReference>
<sequence length="527" mass="57816">MTAFSTSAYSIGIPSMMADLGMTDLQALAGVGLYAFGFGIAPLVLAPLSEEFGRKWTYIVAIAIFTILHVMIALAKNIETVLINRILMGAAGSIGATLVGGTISDIYVPAERGMPMTVFAFCAMFGTGIGPVIMSWVEANPKLQWRWIQWIQLILMGAYFPTVFLALKETRASVILRRKARRLRKERGDKDGGRYTARSEVEKVSFAVAMRQSLLRPLTFLVVEPVVIFFSAWISVGWGVLYTQIGGLPYIFENIYGFNVTQSGLAYITLCVGSFVALGGSLIQDSIYRRKVAKRGIEARLYAPMVAGVTLAIGCFWYGFSSTPTVHWIVPCIGLVIVIASILTIYITAFVYLSECYGSYASSAIAAQSFARNMIGGSFSFFTIDMYDNLTPRWAIFLMGCIALLLAIVPFAAFWRGPQIRARSRYSKLLMEEEKRRVAAVQVGGEEAGGEDVEIMKSSTWVKDNINALASARVRDQHISSWILIPGAVWIHPVTSNDFGLASTNIVTEDIGRVPSVKDEGYRDPSA</sequence>
<name>A0A427YM75_9TREE</name>
<keyword evidence="4 5" id="KW-0472">Membrane</keyword>
<dbReference type="Gene3D" id="1.20.1250.20">
    <property type="entry name" value="MFS general substrate transporter like domains"/>
    <property type="match status" value="1"/>
</dbReference>
<dbReference type="Pfam" id="PF07690">
    <property type="entry name" value="MFS_1"/>
    <property type="match status" value="1"/>
</dbReference>
<dbReference type="PANTHER" id="PTHR23502">
    <property type="entry name" value="MAJOR FACILITATOR SUPERFAMILY"/>
    <property type="match status" value="1"/>
</dbReference>
<dbReference type="AlphaFoldDB" id="A0A427YM75"/>
<keyword evidence="8" id="KW-1185">Reference proteome</keyword>
<protein>
    <recommendedName>
        <fullName evidence="6">Major facilitator superfamily (MFS) profile domain-containing protein</fullName>
    </recommendedName>
</protein>
<dbReference type="OrthoDB" id="5376138at2759"/>
<evidence type="ECO:0000313" key="8">
    <source>
        <dbReference type="Proteomes" id="UP000279259"/>
    </source>
</evidence>
<dbReference type="GO" id="GO:0022857">
    <property type="term" value="F:transmembrane transporter activity"/>
    <property type="evidence" value="ECO:0007669"/>
    <property type="project" value="InterPro"/>
</dbReference>
<dbReference type="InterPro" id="IPR020846">
    <property type="entry name" value="MFS_dom"/>
</dbReference>
<dbReference type="PROSITE" id="PS00216">
    <property type="entry name" value="SUGAR_TRANSPORT_1"/>
    <property type="match status" value="1"/>
</dbReference>
<comment type="subcellular location">
    <subcellularLocation>
        <location evidence="1">Membrane</location>
        <topology evidence="1">Multi-pass membrane protein</topology>
    </subcellularLocation>
</comment>
<dbReference type="Proteomes" id="UP000279259">
    <property type="component" value="Unassembled WGS sequence"/>
</dbReference>
<gene>
    <name evidence="7" type="ORF">EHS25_008575</name>
</gene>
<comment type="caution">
    <text evidence="7">The sequence shown here is derived from an EMBL/GenBank/DDBJ whole genome shotgun (WGS) entry which is preliminary data.</text>
</comment>
<feature type="transmembrane region" description="Helical" evidence="5">
    <location>
        <begin position="220"/>
        <end position="245"/>
    </location>
</feature>
<feature type="transmembrane region" description="Helical" evidence="5">
    <location>
        <begin position="265"/>
        <end position="287"/>
    </location>
</feature>
<accession>A0A427YM75</accession>
<dbReference type="PANTHER" id="PTHR23502:SF134">
    <property type="entry name" value="MAJOR FACILITATOR SUPERFAMILY (MFS) PROFILE DOMAIN-CONTAINING PROTEIN-RELATED"/>
    <property type="match status" value="1"/>
</dbReference>
<evidence type="ECO:0000256" key="2">
    <source>
        <dbReference type="ARBA" id="ARBA00022692"/>
    </source>
</evidence>
<dbReference type="STRING" id="1890683.A0A427YM75"/>
<dbReference type="GO" id="GO:0005886">
    <property type="term" value="C:plasma membrane"/>
    <property type="evidence" value="ECO:0007669"/>
    <property type="project" value="TreeGrafter"/>
</dbReference>
<evidence type="ECO:0000256" key="5">
    <source>
        <dbReference type="SAM" id="Phobius"/>
    </source>
</evidence>
<keyword evidence="2 5" id="KW-0812">Transmembrane</keyword>
<dbReference type="FunFam" id="1.20.1250.20:FF:000082">
    <property type="entry name" value="MFS multidrug transporter, putative"/>
    <property type="match status" value="1"/>
</dbReference>
<evidence type="ECO:0000313" key="7">
    <source>
        <dbReference type="EMBL" id="RSH92160.1"/>
    </source>
</evidence>
<organism evidence="7 8">
    <name type="scientific">Saitozyma podzolica</name>
    <dbReference type="NCBI Taxonomy" id="1890683"/>
    <lineage>
        <taxon>Eukaryota</taxon>
        <taxon>Fungi</taxon>
        <taxon>Dikarya</taxon>
        <taxon>Basidiomycota</taxon>
        <taxon>Agaricomycotina</taxon>
        <taxon>Tremellomycetes</taxon>
        <taxon>Tremellales</taxon>
        <taxon>Trimorphomycetaceae</taxon>
        <taxon>Saitozyma</taxon>
    </lineage>
</organism>
<feature type="transmembrane region" description="Helical" evidence="5">
    <location>
        <begin position="25"/>
        <end position="44"/>
    </location>
</feature>
<evidence type="ECO:0000256" key="1">
    <source>
        <dbReference type="ARBA" id="ARBA00004141"/>
    </source>
</evidence>
<feature type="transmembrane region" description="Helical" evidence="5">
    <location>
        <begin position="118"/>
        <end position="137"/>
    </location>
</feature>
<dbReference type="EMBL" id="RSCD01000006">
    <property type="protein sequence ID" value="RSH92160.1"/>
    <property type="molecule type" value="Genomic_DNA"/>
</dbReference>
<evidence type="ECO:0000259" key="6">
    <source>
        <dbReference type="PROSITE" id="PS50850"/>
    </source>
</evidence>
<feature type="transmembrane region" description="Helical" evidence="5">
    <location>
        <begin position="394"/>
        <end position="415"/>
    </location>
</feature>
<evidence type="ECO:0000256" key="4">
    <source>
        <dbReference type="ARBA" id="ARBA00023136"/>
    </source>
</evidence>
<feature type="transmembrane region" description="Helical" evidence="5">
    <location>
        <begin position="360"/>
        <end position="382"/>
    </location>
</feature>
<dbReference type="InterPro" id="IPR011701">
    <property type="entry name" value="MFS"/>
</dbReference>
<reference evidence="7 8" key="1">
    <citation type="submission" date="2018-11" db="EMBL/GenBank/DDBJ databases">
        <title>Genome sequence of Saitozyma podzolica DSM 27192.</title>
        <authorList>
            <person name="Aliyu H."/>
            <person name="Gorte O."/>
            <person name="Ochsenreither K."/>
        </authorList>
    </citation>
    <scope>NUCLEOTIDE SEQUENCE [LARGE SCALE GENOMIC DNA]</scope>
    <source>
        <strain evidence="7 8">DSM 27192</strain>
    </source>
</reference>
<dbReference type="InterPro" id="IPR005829">
    <property type="entry name" value="Sugar_transporter_CS"/>
</dbReference>
<dbReference type="GO" id="GO:0042908">
    <property type="term" value="P:xenobiotic transport"/>
    <property type="evidence" value="ECO:0007669"/>
    <property type="project" value="UniProtKB-ARBA"/>
</dbReference>
<feature type="transmembrane region" description="Helical" evidence="5">
    <location>
        <begin position="86"/>
        <end position="106"/>
    </location>
</feature>
<keyword evidence="3 5" id="KW-1133">Transmembrane helix</keyword>
<dbReference type="InterPro" id="IPR036259">
    <property type="entry name" value="MFS_trans_sf"/>
</dbReference>
<feature type="domain" description="Major facilitator superfamily (MFS) profile" evidence="6">
    <location>
        <begin position="1"/>
        <end position="418"/>
    </location>
</feature>
<evidence type="ECO:0000256" key="3">
    <source>
        <dbReference type="ARBA" id="ARBA00022989"/>
    </source>
</evidence>
<dbReference type="GO" id="GO:0140115">
    <property type="term" value="P:export across plasma membrane"/>
    <property type="evidence" value="ECO:0007669"/>
    <property type="project" value="UniProtKB-ARBA"/>
</dbReference>
<feature type="transmembrane region" description="Helical" evidence="5">
    <location>
        <begin position="299"/>
        <end position="320"/>
    </location>
</feature>
<feature type="transmembrane region" description="Helical" evidence="5">
    <location>
        <begin position="326"/>
        <end position="353"/>
    </location>
</feature>
<proteinExistence type="predicted"/>
<feature type="transmembrane region" description="Helical" evidence="5">
    <location>
        <begin position="56"/>
        <end position="74"/>
    </location>
</feature>